<sequence>MCRAGREDPPDRAARKARVDLVAPVDLVVAVRVDRVVPVDRVDPRRPRSRPRNVRRRSLPRPAAAC</sequence>
<evidence type="ECO:0000313" key="3">
    <source>
        <dbReference type="Proteomes" id="UP000605897"/>
    </source>
</evidence>
<dbReference type="EMBL" id="BNAU01000003">
    <property type="protein sequence ID" value="GHE96427.1"/>
    <property type="molecule type" value="Genomic_DNA"/>
</dbReference>
<proteinExistence type="predicted"/>
<comment type="caution">
    <text evidence="2">The sequence shown here is derived from an EMBL/GenBank/DDBJ whole genome shotgun (WGS) entry which is preliminary data.</text>
</comment>
<feature type="compositionally biased region" description="Basic residues" evidence="1">
    <location>
        <begin position="47"/>
        <end position="59"/>
    </location>
</feature>
<dbReference type="Proteomes" id="UP000605897">
    <property type="component" value="Unassembled WGS sequence"/>
</dbReference>
<name>A0ABQ3IWA3_9PSEU</name>
<evidence type="ECO:0000313" key="2">
    <source>
        <dbReference type="EMBL" id="GHE96427.1"/>
    </source>
</evidence>
<protein>
    <submittedName>
        <fullName evidence="2">Uncharacterized protein</fullName>
    </submittedName>
</protein>
<organism evidence="2 3">
    <name type="scientific">Amycolatopsis deserti</name>
    <dbReference type="NCBI Taxonomy" id="185696"/>
    <lineage>
        <taxon>Bacteria</taxon>
        <taxon>Bacillati</taxon>
        <taxon>Actinomycetota</taxon>
        <taxon>Actinomycetes</taxon>
        <taxon>Pseudonocardiales</taxon>
        <taxon>Pseudonocardiaceae</taxon>
        <taxon>Amycolatopsis</taxon>
    </lineage>
</organism>
<accession>A0ABQ3IWA3</accession>
<evidence type="ECO:0000256" key="1">
    <source>
        <dbReference type="SAM" id="MobiDB-lite"/>
    </source>
</evidence>
<feature type="region of interest" description="Disordered" evidence="1">
    <location>
        <begin position="42"/>
        <end position="66"/>
    </location>
</feature>
<gene>
    <name evidence="2" type="ORF">GCM10017786_31260</name>
</gene>
<reference evidence="3" key="1">
    <citation type="journal article" date="2019" name="Int. J. Syst. Evol. Microbiol.">
        <title>The Global Catalogue of Microorganisms (GCM) 10K type strain sequencing project: providing services to taxonomists for standard genome sequencing and annotation.</title>
        <authorList>
            <consortium name="The Broad Institute Genomics Platform"/>
            <consortium name="The Broad Institute Genome Sequencing Center for Infectious Disease"/>
            <person name="Wu L."/>
            <person name="Ma J."/>
        </authorList>
    </citation>
    <scope>NUCLEOTIDE SEQUENCE [LARGE SCALE GENOMIC DNA]</scope>
    <source>
        <strain evidence="3">CGMCC 4.7677</strain>
    </source>
</reference>
<keyword evidence="3" id="KW-1185">Reference proteome</keyword>